<gene>
    <name evidence="7" type="ORF">CAUS1442_LOCUS8911</name>
</gene>
<proteinExistence type="inferred from homology"/>
<evidence type="ECO:0000256" key="6">
    <source>
        <dbReference type="RuleBase" id="RU003479"/>
    </source>
</evidence>
<dbReference type="GO" id="GO:0051082">
    <property type="term" value="F:unfolded protein binding"/>
    <property type="evidence" value="ECO:0007669"/>
    <property type="project" value="TreeGrafter"/>
</dbReference>
<evidence type="ECO:0000313" key="7">
    <source>
        <dbReference type="EMBL" id="CAD8336783.1"/>
    </source>
</evidence>
<dbReference type="InterPro" id="IPR037124">
    <property type="entry name" value="Chaperonin_GroES_sf"/>
</dbReference>
<evidence type="ECO:0000256" key="5">
    <source>
        <dbReference type="ARBA" id="ARBA00079398"/>
    </source>
</evidence>
<dbReference type="GO" id="GO:0051087">
    <property type="term" value="F:protein-folding chaperone binding"/>
    <property type="evidence" value="ECO:0007669"/>
    <property type="project" value="TreeGrafter"/>
</dbReference>
<accession>A0A7R9ZP34</accession>
<dbReference type="GO" id="GO:0044183">
    <property type="term" value="F:protein folding chaperone"/>
    <property type="evidence" value="ECO:0007669"/>
    <property type="project" value="InterPro"/>
</dbReference>
<evidence type="ECO:0000256" key="2">
    <source>
        <dbReference type="ARBA" id="ARBA00023186"/>
    </source>
</evidence>
<dbReference type="GO" id="GO:0005739">
    <property type="term" value="C:mitochondrion"/>
    <property type="evidence" value="ECO:0007669"/>
    <property type="project" value="TreeGrafter"/>
</dbReference>
<dbReference type="GO" id="GO:0005524">
    <property type="term" value="F:ATP binding"/>
    <property type="evidence" value="ECO:0007669"/>
    <property type="project" value="InterPro"/>
</dbReference>
<dbReference type="AlphaFoldDB" id="A0A7R9ZP34"/>
<dbReference type="InterPro" id="IPR011032">
    <property type="entry name" value="GroES-like_sf"/>
</dbReference>
<dbReference type="PRINTS" id="PR00297">
    <property type="entry name" value="CHAPERONIN10"/>
</dbReference>
<evidence type="ECO:0000256" key="4">
    <source>
        <dbReference type="ARBA" id="ARBA00073031"/>
    </source>
</evidence>
<protein>
    <recommendedName>
        <fullName evidence="4">20 kDa chaperonin, chloroplastic</fullName>
    </recommendedName>
    <alternativeName>
        <fullName evidence="3">Chaperonin 10</fullName>
    </alternativeName>
    <alternativeName>
        <fullName evidence="5">Protein Cpn21</fullName>
    </alternativeName>
</protein>
<dbReference type="InterPro" id="IPR020818">
    <property type="entry name" value="Chaperonin_GroES"/>
</dbReference>
<dbReference type="Gene3D" id="2.30.33.40">
    <property type="entry name" value="GroES chaperonin"/>
    <property type="match status" value="2"/>
</dbReference>
<dbReference type="EMBL" id="HBEF01014214">
    <property type="protein sequence ID" value="CAD8336783.1"/>
    <property type="molecule type" value="Transcribed_RNA"/>
</dbReference>
<comment type="similarity">
    <text evidence="1 6">Belongs to the GroES chaperonin family.</text>
</comment>
<dbReference type="CDD" id="cd00320">
    <property type="entry name" value="cpn10"/>
    <property type="match status" value="2"/>
</dbReference>
<dbReference type="PANTHER" id="PTHR10772">
    <property type="entry name" value="10 KDA HEAT SHOCK PROTEIN"/>
    <property type="match status" value="1"/>
</dbReference>
<dbReference type="SUPFAM" id="SSF50129">
    <property type="entry name" value="GroES-like"/>
    <property type="match status" value="2"/>
</dbReference>
<sequence>MVLLKKTGPVEATEGGLFLTGKSKEKKTEGVVIAAGPGKTHQDTGTYYPMPVSVHDVVVYPKGCGTDLEIDGEKYLLIMDDDVLVRYPGSEDGETDQTIANAAVIRDNVLVEVEQKQKTNAVATGGILLAKSSTSEKRPSVGTVVKVGPGRLATNGEIMPMEVQVDDMIKFRDFAGASVTIDDLEYIVVRMMDIVAKF</sequence>
<reference evidence="7" key="1">
    <citation type="submission" date="2021-01" db="EMBL/GenBank/DDBJ databases">
        <authorList>
            <person name="Corre E."/>
            <person name="Pelletier E."/>
            <person name="Niang G."/>
            <person name="Scheremetjew M."/>
            <person name="Finn R."/>
            <person name="Kale V."/>
            <person name="Holt S."/>
            <person name="Cochrane G."/>
            <person name="Meng A."/>
            <person name="Brown T."/>
            <person name="Cohen L."/>
        </authorList>
    </citation>
    <scope>NUCLEOTIDE SEQUENCE</scope>
    <source>
        <strain evidence="7">CCMP3328</strain>
    </source>
</reference>
<dbReference type="SMART" id="SM00883">
    <property type="entry name" value="Cpn10"/>
    <property type="match status" value="2"/>
</dbReference>
<evidence type="ECO:0000256" key="3">
    <source>
        <dbReference type="ARBA" id="ARBA00031971"/>
    </source>
</evidence>
<keyword evidence="2 6" id="KW-0143">Chaperone</keyword>
<dbReference type="PANTHER" id="PTHR10772:SF63">
    <property type="entry name" value="20 KDA CHAPERONIN, CHLOROPLASTIC"/>
    <property type="match status" value="1"/>
</dbReference>
<dbReference type="FunFam" id="2.30.33.40:FF:000001">
    <property type="entry name" value="10 kDa chaperonin"/>
    <property type="match status" value="2"/>
</dbReference>
<organism evidence="7">
    <name type="scientific">Craspedostauros australis</name>
    <dbReference type="NCBI Taxonomy" id="1486917"/>
    <lineage>
        <taxon>Eukaryota</taxon>
        <taxon>Sar</taxon>
        <taxon>Stramenopiles</taxon>
        <taxon>Ochrophyta</taxon>
        <taxon>Bacillariophyta</taxon>
        <taxon>Bacillariophyceae</taxon>
        <taxon>Bacillariophycidae</taxon>
        <taxon>Naviculales</taxon>
        <taxon>Naviculaceae</taxon>
        <taxon>Craspedostauros</taxon>
    </lineage>
</organism>
<evidence type="ECO:0000256" key="1">
    <source>
        <dbReference type="ARBA" id="ARBA00006975"/>
    </source>
</evidence>
<name>A0A7R9ZP34_9STRA</name>
<dbReference type="Pfam" id="PF00166">
    <property type="entry name" value="Cpn10"/>
    <property type="match status" value="2"/>
</dbReference>
<dbReference type="GO" id="GO:0046872">
    <property type="term" value="F:metal ion binding"/>
    <property type="evidence" value="ECO:0007669"/>
    <property type="project" value="TreeGrafter"/>
</dbReference>